<evidence type="ECO:0000256" key="2">
    <source>
        <dbReference type="ARBA" id="ARBA00022554"/>
    </source>
</evidence>
<dbReference type="InterPro" id="IPR044744">
    <property type="entry name" value="ZNRF4/RNF13/RNF167_PA"/>
</dbReference>
<keyword evidence="3 16" id="KW-0812">Transmembrane</keyword>
<keyword evidence="2" id="KW-0926">Vacuole</keyword>
<dbReference type="FunFam" id="3.50.30.30:FF:000020">
    <property type="entry name" value="Receptor homology region transmembrane domain-and RING domain-containing protein 2"/>
    <property type="match status" value="1"/>
</dbReference>
<protein>
    <submittedName>
        <fullName evidence="18">PA domain</fullName>
    </submittedName>
</protein>
<reference evidence="18 19" key="1">
    <citation type="submission" date="2023-12" db="EMBL/GenBank/DDBJ databases">
        <title>A high-quality genome assembly for Dillenia turbinata (Dilleniales).</title>
        <authorList>
            <person name="Chanderbali A."/>
        </authorList>
    </citation>
    <scope>NUCLEOTIDE SEQUENCE [LARGE SCALE GENOMIC DNA]</scope>
    <source>
        <strain evidence="18">LSX21</strain>
        <tissue evidence="18">Leaf</tissue>
    </source>
</reference>
<dbReference type="SUPFAM" id="SSF57850">
    <property type="entry name" value="RING/U-box"/>
    <property type="match status" value="1"/>
</dbReference>
<dbReference type="PROSITE" id="PS50089">
    <property type="entry name" value="ZF_RING_2"/>
    <property type="match status" value="1"/>
</dbReference>
<evidence type="ECO:0000256" key="1">
    <source>
        <dbReference type="ARBA" id="ARBA00022448"/>
    </source>
</evidence>
<keyword evidence="12" id="KW-0325">Glycoprotein</keyword>
<evidence type="ECO:0000313" key="18">
    <source>
        <dbReference type="EMBL" id="KAK6924499.1"/>
    </source>
</evidence>
<evidence type="ECO:0000256" key="7">
    <source>
        <dbReference type="ARBA" id="ARBA00022833"/>
    </source>
</evidence>
<dbReference type="Gene3D" id="3.50.30.30">
    <property type="match status" value="1"/>
</dbReference>
<dbReference type="InterPro" id="IPR013083">
    <property type="entry name" value="Znf_RING/FYVE/PHD"/>
</dbReference>
<dbReference type="GO" id="GO:0008270">
    <property type="term" value="F:zinc ion binding"/>
    <property type="evidence" value="ECO:0007669"/>
    <property type="project" value="UniProtKB-KW"/>
</dbReference>
<evidence type="ECO:0000256" key="9">
    <source>
        <dbReference type="ARBA" id="ARBA00022989"/>
    </source>
</evidence>
<comment type="subcellular location">
    <subcellularLocation>
        <location evidence="13">Endomembrane system</location>
        <topology evidence="13">Single-pass type I membrane protein</topology>
    </subcellularLocation>
    <subcellularLocation>
        <location evidence="14">Protein storage vacuole membrane</location>
    </subcellularLocation>
</comment>
<dbReference type="GO" id="GO:0015031">
    <property type="term" value="P:protein transport"/>
    <property type="evidence" value="ECO:0007669"/>
    <property type="project" value="UniProtKB-KW"/>
</dbReference>
<dbReference type="PANTHER" id="PTHR47168">
    <property type="entry name" value="RING ZINC FINGER DOMAIN SUPERFAMILY PROTEIN-RELATED"/>
    <property type="match status" value="1"/>
</dbReference>
<dbReference type="InterPro" id="IPR001841">
    <property type="entry name" value="Znf_RING"/>
</dbReference>
<organism evidence="18 19">
    <name type="scientific">Dillenia turbinata</name>
    <dbReference type="NCBI Taxonomy" id="194707"/>
    <lineage>
        <taxon>Eukaryota</taxon>
        <taxon>Viridiplantae</taxon>
        <taxon>Streptophyta</taxon>
        <taxon>Embryophyta</taxon>
        <taxon>Tracheophyta</taxon>
        <taxon>Spermatophyta</taxon>
        <taxon>Magnoliopsida</taxon>
        <taxon>eudicotyledons</taxon>
        <taxon>Gunneridae</taxon>
        <taxon>Pentapetalae</taxon>
        <taxon>Dilleniales</taxon>
        <taxon>Dilleniaceae</taxon>
        <taxon>Dillenia</taxon>
    </lineage>
</organism>
<dbReference type="InterPro" id="IPR046450">
    <property type="entry name" value="PA_dom_sf"/>
</dbReference>
<evidence type="ECO:0000256" key="11">
    <source>
        <dbReference type="ARBA" id="ARBA00023157"/>
    </source>
</evidence>
<evidence type="ECO:0000256" key="6">
    <source>
        <dbReference type="ARBA" id="ARBA00022771"/>
    </source>
</evidence>
<evidence type="ECO:0000259" key="17">
    <source>
        <dbReference type="PROSITE" id="PS50089"/>
    </source>
</evidence>
<dbReference type="SMART" id="SM00184">
    <property type="entry name" value="RING"/>
    <property type="match status" value="1"/>
</dbReference>
<sequence length="299" mass="33319">MKNWKNNLSILQSKTLIELSIILCCTLRITSGTVHLKAKSLSISFIDAPARFAVGANNSGICGSLHLADPLDACSSLLNRFESDGKVRFALIVRGKCAFEEKIRNAQDGGFHAAIVYDDVDKKKLVSMIGKSDGIHIHAVFVSKIAGETLKKHAWGKEGECCIKPSHEETAWNVLLISLISLVLIVAVLVTFLVARNHRMYWQSTNRCHPVIDVKLVESLPCCTFNPVYSSSHHGRETCAICLEDYRDGECLRVLPCQHEFHAGCVDSWLTKWSTFCPVCKHDISMDRDVMEHRPLLVS</sequence>
<evidence type="ECO:0000256" key="13">
    <source>
        <dbReference type="ARBA" id="ARBA00046288"/>
    </source>
</evidence>
<keyword evidence="7" id="KW-0862">Zinc</keyword>
<dbReference type="Pfam" id="PF02225">
    <property type="entry name" value="PA"/>
    <property type="match status" value="1"/>
</dbReference>
<evidence type="ECO:0000256" key="5">
    <source>
        <dbReference type="ARBA" id="ARBA00022729"/>
    </source>
</evidence>
<keyword evidence="9 16" id="KW-1133">Transmembrane helix</keyword>
<accession>A0AAN8V402</accession>
<keyword evidence="1" id="KW-0813">Transport</keyword>
<dbReference type="AlphaFoldDB" id="A0AAN8V402"/>
<keyword evidence="8" id="KW-0653">Protein transport</keyword>
<keyword evidence="19" id="KW-1185">Reference proteome</keyword>
<name>A0AAN8V402_9MAGN</name>
<feature type="domain" description="RING-type" evidence="17">
    <location>
        <begin position="239"/>
        <end position="281"/>
    </location>
</feature>
<dbReference type="PANTHER" id="PTHR47168:SF5">
    <property type="entry name" value="RING-TYPE DOMAIN-CONTAINING PROTEIN"/>
    <property type="match status" value="1"/>
</dbReference>
<feature type="transmembrane region" description="Helical" evidence="16">
    <location>
        <begin position="171"/>
        <end position="195"/>
    </location>
</feature>
<evidence type="ECO:0000256" key="15">
    <source>
        <dbReference type="PROSITE-ProRule" id="PRU00175"/>
    </source>
</evidence>
<keyword evidence="10 16" id="KW-0472">Membrane</keyword>
<dbReference type="GO" id="GO:0032586">
    <property type="term" value="C:protein storage vacuole membrane"/>
    <property type="evidence" value="ECO:0007669"/>
    <property type="project" value="UniProtKB-SubCell"/>
</dbReference>
<dbReference type="CDD" id="cd02123">
    <property type="entry name" value="PA_C_RZF_like"/>
    <property type="match status" value="1"/>
</dbReference>
<dbReference type="Pfam" id="PF13639">
    <property type="entry name" value="zf-RING_2"/>
    <property type="match status" value="1"/>
</dbReference>
<keyword evidence="4" id="KW-0479">Metal-binding</keyword>
<evidence type="ECO:0000256" key="10">
    <source>
        <dbReference type="ARBA" id="ARBA00023136"/>
    </source>
</evidence>
<dbReference type="Gene3D" id="3.30.40.10">
    <property type="entry name" value="Zinc/RING finger domain, C3HC4 (zinc finger)"/>
    <property type="match status" value="1"/>
</dbReference>
<keyword evidence="6 15" id="KW-0863">Zinc-finger</keyword>
<gene>
    <name evidence="18" type="ORF">RJ641_010699</name>
</gene>
<dbReference type="InterPro" id="IPR003137">
    <property type="entry name" value="PA_domain"/>
</dbReference>
<evidence type="ECO:0000313" key="19">
    <source>
        <dbReference type="Proteomes" id="UP001370490"/>
    </source>
</evidence>
<keyword evidence="5" id="KW-0732">Signal</keyword>
<evidence type="ECO:0000256" key="3">
    <source>
        <dbReference type="ARBA" id="ARBA00022692"/>
    </source>
</evidence>
<dbReference type="InterPro" id="IPR051653">
    <property type="entry name" value="E3_ligase_sorting_rcpt"/>
</dbReference>
<proteinExistence type="predicted"/>
<comment type="caution">
    <text evidence="18">The sequence shown here is derived from an EMBL/GenBank/DDBJ whole genome shotgun (WGS) entry which is preliminary data.</text>
</comment>
<evidence type="ECO:0000256" key="8">
    <source>
        <dbReference type="ARBA" id="ARBA00022927"/>
    </source>
</evidence>
<evidence type="ECO:0000256" key="12">
    <source>
        <dbReference type="ARBA" id="ARBA00023180"/>
    </source>
</evidence>
<dbReference type="GO" id="GO:0012505">
    <property type="term" value="C:endomembrane system"/>
    <property type="evidence" value="ECO:0007669"/>
    <property type="project" value="UniProtKB-SubCell"/>
</dbReference>
<evidence type="ECO:0000256" key="4">
    <source>
        <dbReference type="ARBA" id="ARBA00022723"/>
    </source>
</evidence>
<dbReference type="EMBL" id="JBAMMX010000017">
    <property type="protein sequence ID" value="KAK6924499.1"/>
    <property type="molecule type" value="Genomic_DNA"/>
</dbReference>
<dbReference type="FunFam" id="3.30.40.10:FF:000388">
    <property type="entry name" value="Putative RING zinc finger domain superfamily protein"/>
    <property type="match status" value="1"/>
</dbReference>
<evidence type="ECO:0000256" key="16">
    <source>
        <dbReference type="SAM" id="Phobius"/>
    </source>
</evidence>
<keyword evidence="11" id="KW-1015">Disulfide bond</keyword>
<evidence type="ECO:0000256" key="14">
    <source>
        <dbReference type="ARBA" id="ARBA00060484"/>
    </source>
</evidence>
<dbReference type="SUPFAM" id="SSF52025">
    <property type="entry name" value="PA domain"/>
    <property type="match status" value="1"/>
</dbReference>
<dbReference type="Proteomes" id="UP001370490">
    <property type="component" value="Unassembled WGS sequence"/>
</dbReference>